<evidence type="ECO:0000256" key="6">
    <source>
        <dbReference type="ARBA" id="ARBA00061293"/>
    </source>
</evidence>
<dbReference type="AlphaFoldDB" id="A0A671UIU2"/>
<evidence type="ECO:0000256" key="1">
    <source>
        <dbReference type="ARBA" id="ARBA00004496"/>
    </source>
</evidence>
<feature type="region of interest" description="Disordered" evidence="7">
    <location>
        <begin position="285"/>
        <end position="311"/>
    </location>
</feature>
<evidence type="ECO:0000259" key="8">
    <source>
        <dbReference type="PROSITE" id="PS51338"/>
    </source>
</evidence>
<dbReference type="SUPFAM" id="SSF103657">
    <property type="entry name" value="BAR/IMD domain-like"/>
    <property type="match status" value="1"/>
</dbReference>
<feature type="compositionally biased region" description="Polar residues" evidence="7">
    <location>
        <begin position="295"/>
        <end position="311"/>
    </location>
</feature>
<evidence type="ECO:0000256" key="5">
    <source>
        <dbReference type="ARBA" id="ARBA00023203"/>
    </source>
</evidence>
<comment type="subcellular location">
    <subcellularLocation>
        <location evidence="1">Cytoplasm</location>
    </subcellularLocation>
</comment>
<keyword evidence="3" id="KW-0597">Phosphoprotein</keyword>
<evidence type="ECO:0000256" key="3">
    <source>
        <dbReference type="ARBA" id="ARBA00022553"/>
    </source>
</evidence>
<dbReference type="GO" id="GO:0030031">
    <property type="term" value="P:cell projection assembly"/>
    <property type="evidence" value="ECO:0007669"/>
    <property type="project" value="TreeGrafter"/>
</dbReference>
<reference evidence="9" key="2">
    <citation type="submission" date="2025-08" db="UniProtKB">
        <authorList>
            <consortium name="Ensembl"/>
        </authorList>
    </citation>
    <scope>IDENTIFICATION</scope>
</reference>
<keyword evidence="4" id="KW-0175">Coiled coil</keyword>
<gene>
    <name evidence="9" type="primary">mtss1</name>
</gene>
<reference evidence="9" key="3">
    <citation type="submission" date="2025-09" db="UniProtKB">
        <authorList>
            <consortium name="Ensembl"/>
        </authorList>
    </citation>
    <scope>IDENTIFICATION</scope>
</reference>
<dbReference type="GO" id="GO:0009898">
    <property type="term" value="C:cytoplasmic side of plasma membrane"/>
    <property type="evidence" value="ECO:0007669"/>
    <property type="project" value="TreeGrafter"/>
</dbReference>
<protein>
    <submittedName>
        <fullName evidence="9">MTSS I-BAR domain containing 1</fullName>
    </submittedName>
</protein>
<dbReference type="InterPro" id="IPR013606">
    <property type="entry name" value="I-BAR_dom"/>
</dbReference>
<keyword evidence="2" id="KW-0963">Cytoplasm</keyword>
<dbReference type="GeneTree" id="ENSGT00950000183156"/>
<dbReference type="InterPro" id="IPR030127">
    <property type="entry name" value="MTSS1/MTSS2"/>
</dbReference>
<sequence>MDAGIEKECSALGGLFQLIMNDMKASYPTWEDFVTKGAKLQSQLRTTIVVTGAFLDAFQKVADMATGTRGATKDIGSALTRMCMRHRSIESKLKLFTTALSEGLITPLELKMEEWKKVASQLDKDHAKEYKKARADIKKKSSDTIKLQKKVKKGKDEVRGQLDSALQDVNVRYAVLEETEKRAVCRALIEERARYCSFVSMLKPVLDHEINMLGEVTHLQTILEDLTNLTAEPNKLPPASEQVILDLKGSDFNYTYQTPPLILSSSQSCSARDQLALTLGALNSDAPRSSRDSLHCSSGYSTQTTTPSCSEDTIHTHIDYESISLHGDADSISLHHLSHGNNQSDFDKSSTIPRNSDLSFQYRKFAQSKRPSSTVSLLAEPELMGRSVRQLPSQTATIRRKPSSKPAFRRGTISGGVPIPISTPQVPLKALAGNGGSDENVFTAPSAGGAGGLGYSKLCTSTQSLTFKREEEEQRRRRVGLQLSEATLLFATVADVTPESTASNEKQNIKKSNVQVCAGRFISCYRNMPPCWSI</sequence>
<proteinExistence type="inferred from homology"/>
<dbReference type="Ensembl" id="ENSSAUT00010015192.1">
    <property type="protein sequence ID" value="ENSSAUP00010014312.1"/>
    <property type="gene ID" value="ENSSAUG00010006311.1"/>
</dbReference>
<dbReference type="PANTHER" id="PTHR15708">
    <property type="entry name" value="ACTIN BUNDLING/MISSING IN METASTASIS-RELATED"/>
    <property type="match status" value="1"/>
</dbReference>
<dbReference type="CDD" id="cd07643">
    <property type="entry name" value="I-BAR_IMD_MIM"/>
    <property type="match status" value="1"/>
</dbReference>
<evidence type="ECO:0000256" key="7">
    <source>
        <dbReference type="SAM" id="MobiDB-lite"/>
    </source>
</evidence>
<evidence type="ECO:0000256" key="2">
    <source>
        <dbReference type="ARBA" id="ARBA00022490"/>
    </source>
</evidence>
<evidence type="ECO:0000256" key="4">
    <source>
        <dbReference type="ARBA" id="ARBA00023054"/>
    </source>
</evidence>
<keyword evidence="10" id="KW-1185">Reference proteome</keyword>
<dbReference type="GO" id="GO:0003779">
    <property type="term" value="F:actin binding"/>
    <property type="evidence" value="ECO:0007669"/>
    <property type="project" value="UniProtKB-KW"/>
</dbReference>
<reference evidence="9" key="1">
    <citation type="submission" date="2021-04" db="EMBL/GenBank/DDBJ databases">
        <authorList>
            <consortium name="Wellcome Sanger Institute Data Sharing"/>
        </authorList>
    </citation>
    <scope>NUCLEOTIDE SEQUENCE [LARGE SCALE GENOMIC DNA]</scope>
</reference>
<dbReference type="PANTHER" id="PTHR15708:SF14">
    <property type="entry name" value="METASTASIS SUPPRESSOR 1 ISOFORM X1"/>
    <property type="match status" value="1"/>
</dbReference>
<keyword evidence="5" id="KW-0009">Actin-binding</keyword>
<dbReference type="Gene3D" id="1.20.1270.60">
    <property type="entry name" value="Arfaptin homology (AH) domain/BAR domain"/>
    <property type="match status" value="1"/>
</dbReference>
<evidence type="ECO:0000313" key="9">
    <source>
        <dbReference type="Ensembl" id="ENSSAUP00010014312.1"/>
    </source>
</evidence>
<dbReference type="FunFam" id="1.20.1270.60:FF:000010">
    <property type="entry name" value="Metastasis suppressor 1, isoform CRA_e"/>
    <property type="match status" value="1"/>
</dbReference>
<name>A0A671UIU2_SPAAU</name>
<dbReference type="GO" id="GO:0015629">
    <property type="term" value="C:actin cytoskeleton"/>
    <property type="evidence" value="ECO:0007669"/>
    <property type="project" value="TreeGrafter"/>
</dbReference>
<dbReference type="InterPro" id="IPR027267">
    <property type="entry name" value="AH/BAR_dom_sf"/>
</dbReference>
<accession>A0A671UIU2</accession>
<dbReference type="PROSITE" id="PS51338">
    <property type="entry name" value="IMD"/>
    <property type="match status" value="1"/>
</dbReference>
<dbReference type="GO" id="GO:0005737">
    <property type="term" value="C:cytoplasm"/>
    <property type="evidence" value="ECO:0007669"/>
    <property type="project" value="UniProtKB-SubCell"/>
</dbReference>
<organism evidence="9 10">
    <name type="scientific">Sparus aurata</name>
    <name type="common">Gilthead sea bream</name>
    <dbReference type="NCBI Taxonomy" id="8175"/>
    <lineage>
        <taxon>Eukaryota</taxon>
        <taxon>Metazoa</taxon>
        <taxon>Chordata</taxon>
        <taxon>Craniata</taxon>
        <taxon>Vertebrata</taxon>
        <taxon>Euteleostomi</taxon>
        <taxon>Actinopterygii</taxon>
        <taxon>Neopterygii</taxon>
        <taxon>Teleostei</taxon>
        <taxon>Neoteleostei</taxon>
        <taxon>Acanthomorphata</taxon>
        <taxon>Eupercaria</taxon>
        <taxon>Spariformes</taxon>
        <taxon>Sparidae</taxon>
        <taxon>Sparus</taxon>
    </lineage>
</organism>
<dbReference type="Pfam" id="PF08397">
    <property type="entry name" value="IMD"/>
    <property type="match status" value="1"/>
</dbReference>
<comment type="similarity">
    <text evidence="6">Belongs to the MTSS family.</text>
</comment>
<evidence type="ECO:0000313" key="10">
    <source>
        <dbReference type="Proteomes" id="UP000472265"/>
    </source>
</evidence>
<feature type="domain" description="IMD" evidence="8">
    <location>
        <begin position="1"/>
        <end position="250"/>
    </location>
</feature>
<dbReference type="Proteomes" id="UP000472265">
    <property type="component" value="Chromosome 6"/>
</dbReference>
<dbReference type="GO" id="GO:0007009">
    <property type="term" value="P:plasma membrane organization"/>
    <property type="evidence" value="ECO:0007669"/>
    <property type="project" value="InterPro"/>
</dbReference>
<dbReference type="GO" id="GO:0005543">
    <property type="term" value="F:phospholipid binding"/>
    <property type="evidence" value="ECO:0007669"/>
    <property type="project" value="TreeGrafter"/>
</dbReference>
<feature type="region of interest" description="Disordered" evidence="7">
    <location>
        <begin position="401"/>
        <end position="420"/>
    </location>
</feature>